<dbReference type="AlphaFoldDB" id="G3AP15"/>
<sequence>MIGYIALFALTALVLGETTEYPPAYKNTIAKNVGLPGNEYSTVNLSDYLNYGPSSTISIDSNEEYSSYPIDESSSYSSRIYSTVNDWANSSSIETNSYSTDTYVLSIGTTMNYRYSYPSSACNALTTETIYIEASETVVVTETTTTTVECEGTTTTVAVDGSGGWIEGNGSQGAMTTTVNRDTYTLTYTYTDATTTYTTIYTTEVYDTGYTAKYQNSTSGSNSRIGSSSSEYIESFMYDPYTTELSEYTTSIYYPTTSSEPEESSSMWVDSLASDYVYPSSSGYYPSVSDSEPESLSTAPYSAYYYKGSTIYY</sequence>
<feature type="signal peptide" evidence="1">
    <location>
        <begin position="1"/>
        <end position="16"/>
    </location>
</feature>
<gene>
    <name evidence="2" type="ORF">SPAPADRAFT_66712</name>
</gene>
<dbReference type="InParanoid" id="G3AP15"/>
<dbReference type="Proteomes" id="UP000000709">
    <property type="component" value="Unassembled WGS sequence"/>
</dbReference>
<keyword evidence="1" id="KW-0732">Signal</keyword>
<keyword evidence="3" id="KW-1185">Reference proteome</keyword>
<feature type="chain" id="PRO_5003442537" evidence="1">
    <location>
        <begin position="17"/>
        <end position="313"/>
    </location>
</feature>
<dbReference type="GeneID" id="18875112"/>
<name>G3AP15_SPAPN</name>
<organism evidence="3">
    <name type="scientific">Spathaspora passalidarum (strain NRRL Y-27907 / 11-Y1)</name>
    <dbReference type="NCBI Taxonomy" id="619300"/>
    <lineage>
        <taxon>Eukaryota</taxon>
        <taxon>Fungi</taxon>
        <taxon>Dikarya</taxon>
        <taxon>Ascomycota</taxon>
        <taxon>Saccharomycotina</taxon>
        <taxon>Pichiomycetes</taxon>
        <taxon>Debaryomycetaceae</taxon>
        <taxon>Spathaspora</taxon>
    </lineage>
</organism>
<dbReference type="KEGG" id="spaa:SPAPADRAFT_66712"/>
<reference evidence="2 3" key="1">
    <citation type="journal article" date="2011" name="Proc. Natl. Acad. Sci. U.S.A.">
        <title>Comparative genomics of xylose-fermenting fungi for enhanced biofuel production.</title>
        <authorList>
            <person name="Wohlbach D.J."/>
            <person name="Kuo A."/>
            <person name="Sato T.K."/>
            <person name="Potts K.M."/>
            <person name="Salamov A.A."/>
            <person name="LaButti K.M."/>
            <person name="Sun H."/>
            <person name="Clum A."/>
            <person name="Pangilinan J.L."/>
            <person name="Lindquist E.A."/>
            <person name="Lucas S."/>
            <person name="Lapidus A."/>
            <person name="Jin M."/>
            <person name="Gunawan C."/>
            <person name="Balan V."/>
            <person name="Dale B.E."/>
            <person name="Jeffries T.W."/>
            <person name="Zinkel R."/>
            <person name="Barry K.W."/>
            <person name="Grigoriev I.V."/>
            <person name="Gasch A.P."/>
        </authorList>
    </citation>
    <scope>NUCLEOTIDE SEQUENCE [LARGE SCALE GENOMIC DNA]</scope>
    <source>
        <strain evidence="3">NRRL Y-27907 / 11-Y1</strain>
    </source>
</reference>
<evidence type="ECO:0000313" key="3">
    <source>
        <dbReference type="Proteomes" id="UP000000709"/>
    </source>
</evidence>
<evidence type="ECO:0000313" key="2">
    <source>
        <dbReference type="EMBL" id="EGW32046.1"/>
    </source>
</evidence>
<accession>G3AP15</accession>
<dbReference type="RefSeq" id="XP_007375322.1">
    <property type="nucleotide sequence ID" value="XM_007375260.1"/>
</dbReference>
<dbReference type="HOGENOM" id="CLU_888938_0_0_1"/>
<dbReference type="EMBL" id="GL996502">
    <property type="protein sequence ID" value="EGW32046.1"/>
    <property type="molecule type" value="Genomic_DNA"/>
</dbReference>
<protein>
    <submittedName>
        <fullName evidence="2">Uncharacterized protein</fullName>
    </submittedName>
</protein>
<evidence type="ECO:0000256" key="1">
    <source>
        <dbReference type="SAM" id="SignalP"/>
    </source>
</evidence>
<proteinExistence type="predicted"/>